<dbReference type="Proteomes" id="UP000252733">
    <property type="component" value="Unassembled WGS sequence"/>
</dbReference>
<reference evidence="3 4" key="1">
    <citation type="submission" date="2018-07" db="EMBL/GenBank/DDBJ databases">
        <title>Freshwater and sediment microbial communities from various areas in North America, analyzing microbe dynamics in response to fracking.</title>
        <authorList>
            <person name="Lamendella R."/>
        </authorList>
    </citation>
    <scope>NUCLEOTIDE SEQUENCE [LARGE SCALE GENOMIC DNA]</scope>
    <source>
        <strain evidence="3 4">160A</strain>
    </source>
</reference>
<keyword evidence="1" id="KW-1133">Transmembrane helix</keyword>
<dbReference type="Gene3D" id="3.90.550.10">
    <property type="entry name" value="Spore Coat Polysaccharide Biosynthesis Protein SpsA, Chain A"/>
    <property type="match status" value="1"/>
</dbReference>
<evidence type="ECO:0000256" key="1">
    <source>
        <dbReference type="SAM" id="Phobius"/>
    </source>
</evidence>
<evidence type="ECO:0000313" key="4">
    <source>
        <dbReference type="Proteomes" id="UP000252733"/>
    </source>
</evidence>
<keyword evidence="3" id="KW-0808">Transferase</keyword>
<keyword evidence="1" id="KW-0472">Membrane</keyword>
<dbReference type="InterPro" id="IPR050834">
    <property type="entry name" value="Glycosyltransf_2"/>
</dbReference>
<protein>
    <submittedName>
        <fullName evidence="3">Glycosyl transferase family 2</fullName>
    </submittedName>
</protein>
<keyword evidence="4" id="KW-1185">Reference proteome</keyword>
<dbReference type="Pfam" id="PF00535">
    <property type="entry name" value="Glycos_transf_2"/>
    <property type="match status" value="1"/>
</dbReference>
<dbReference type="EMBL" id="QPIZ01000016">
    <property type="protein sequence ID" value="RCW32035.1"/>
    <property type="molecule type" value="Genomic_DNA"/>
</dbReference>
<feature type="domain" description="Glycosyltransferase 2-like" evidence="2">
    <location>
        <begin position="3"/>
        <end position="166"/>
    </location>
</feature>
<dbReference type="PANTHER" id="PTHR43685:SF2">
    <property type="entry name" value="GLYCOSYLTRANSFERASE 2-LIKE DOMAIN-CONTAINING PROTEIN"/>
    <property type="match status" value="1"/>
</dbReference>
<dbReference type="InterPro" id="IPR001173">
    <property type="entry name" value="Glyco_trans_2-like"/>
</dbReference>
<dbReference type="SUPFAM" id="SSF53448">
    <property type="entry name" value="Nucleotide-diphospho-sugar transferases"/>
    <property type="match status" value="1"/>
</dbReference>
<dbReference type="GO" id="GO:0016740">
    <property type="term" value="F:transferase activity"/>
    <property type="evidence" value="ECO:0007669"/>
    <property type="project" value="UniProtKB-KW"/>
</dbReference>
<dbReference type="CDD" id="cd00761">
    <property type="entry name" value="Glyco_tranf_GTA_type"/>
    <property type="match status" value="1"/>
</dbReference>
<evidence type="ECO:0000313" key="3">
    <source>
        <dbReference type="EMBL" id="RCW32035.1"/>
    </source>
</evidence>
<dbReference type="RefSeq" id="WP_181872084.1">
    <property type="nucleotide sequence ID" value="NZ_QPIZ01000016.1"/>
</dbReference>
<evidence type="ECO:0000259" key="2">
    <source>
        <dbReference type="Pfam" id="PF00535"/>
    </source>
</evidence>
<name>A0A368UVD0_9BACT</name>
<gene>
    <name evidence="3" type="ORF">DFO77_116102</name>
</gene>
<dbReference type="AlphaFoldDB" id="A0A368UVD0"/>
<sequence>MISVCIPVFNYDVRQLVSKLVRQAAEVNFPCEIVLIDDGSDEEFRKINRSICNQRVYVELPENVGRASVRNLFLEYARFSWMLFLDCDSLIIRDDFLMNYAESVYSEDVKVVCGGRVYDKERPARDYLLRWKYGVYRESRTFEERQKESNRSFMSNNFLIRRDVLAKFPFDGRITQYGHEDTLLGFVLKENGIQINHIDNPVLNGELEINSEYLRKSVLSIKNLSVILGYVDYHPGFTGDIGLLQFYKRIKYWRFVFSGLFFLFKPIIEFLLTRGIVALWMFDFYKLGLFLRSDFQEERL</sequence>
<feature type="transmembrane region" description="Helical" evidence="1">
    <location>
        <begin position="255"/>
        <end position="282"/>
    </location>
</feature>
<comment type="caution">
    <text evidence="3">The sequence shown here is derived from an EMBL/GenBank/DDBJ whole genome shotgun (WGS) entry which is preliminary data.</text>
</comment>
<proteinExistence type="predicted"/>
<organism evidence="3 4">
    <name type="scientific">Marinilabilia salmonicolor</name>
    <dbReference type="NCBI Taxonomy" id="989"/>
    <lineage>
        <taxon>Bacteria</taxon>
        <taxon>Pseudomonadati</taxon>
        <taxon>Bacteroidota</taxon>
        <taxon>Bacteroidia</taxon>
        <taxon>Marinilabiliales</taxon>
        <taxon>Marinilabiliaceae</taxon>
        <taxon>Marinilabilia</taxon>
    </lineage>
</organism>
<accession>A0A368UVD0</accession>
<keyword evidence="1" id="KW-0812">Transmembrane</keyword>
<dbReference type="PANTHER" id="PTHR43685">
    <property type="entry name" value="GLYCOSYLTRANSFERASE"/>
    <property type="match status" value="1"/>
</dbReference>
<dbReference type="InterPro" id="IPR029044">
    <property type="entry name" value="Nucleotide-diphossugar_trans"/>
</dbReference>